<evidence type="ECO:0000256" key="5">
    <source>
        <dbReference type="ARBA" id="ARBA00022670"/>
    </source>
</evidence>
<dbReference type="CDD" id="cd06158">
    <property type="entry name" value="S2P-M50_like_1"/>
    <property type="match status" value="1"/>
</dbReference>
<feature type="domain" description="Peptidase M50" evidence="14">
    <location>
        <begin position="125"/>
        <end position="182"/>
    </location>
</feature>
<feature type="transmembrane region" description="Helical" evidence="13">
    <location>
        <begin position="122"/>
        <end position="145"/>
    </location>
</feature>
<evidence type="ECO:0000256" key="10">
    <source>
        <dbReference type="ARBA" id="ARBA00022989"/>
    </source>
</evidence>
<dbReference type="InterPro" id="IPR008915">
    <property type="entry name" value="Peptidase_M50"/>
</dbReference>
<dbReference type="InterPro" id="IPR052348">
    <property type="entry name" value="Metallopeptidase_M50B"/>
</dbReference>
<comment type="caution">
    <text evidence="15">The sequence shown here is derived from an EMBL/GenBank/DDBJ whole genome shotgun (WGS) entry which is preliminary data.</text>
</comment>
<dbReference type="PANTHER" id="PTHR35864:SF1">
    <property type="entry name" value="ZINC METALLOPROTEASE YWHC-RELATED"/>
    <property type="match status" value="1"/>
</dbReference>
<protein>
    <submittedName>
        <fullName evidence="15">Peptidase M50</fullName>
    </submittedName>
</protein>
<gene>
    <name evidence="15" type="ORF">ACD_2C00156G0007</name>
</gene>
<dbReference type="AlphaFoldDB" id="K2G5G4"/>
<comment type="similarity">
    <text evidence="3">Belongs to the peptidase M50B family.</text>
</comment>
<feature type="transmembrane region" description="Helical" evidence="13">
    <location>
        <begin position="165"/>
        <end position="183"/>
    </location>
</feature>
<evidence type="ECO:0000256" key="9">
    <source>
        <dbReference type="ARBA" id="ARBA00022833"/>
    </source>
</evidence>
<feature type="transmembrane region" description="Helical" evidence="13">
    <location>
        <begin position="52"/>
        <end position="68"/>
    </location>
</feature>
<evidence type="ECO:0000256" key="8">
    <source>
        <dbReference type="ARBA" id="ARBA00022801"/>
    </source>
</evidence>
<evidence type="ECO:0000256" key="1">
    <source>
        <dbReference type="ARBA" id="ARBA00001947"/>
    </source>
</evidence>
<keyword evidence="7" id="KW-0479">Metal-binding</keyword>
<dbReference type="GO" id="GO:0005886">
    <property type="term" value="C:plasma membrane"/>
    <property type="evidence" value="ECO:0007669"/>
    <property type="project" value="UniProtKB-SubCell"/>
</dbReference>
<evidence type="ECO:0000256" key="6">
    <source>
        <dbReference type="ARBA" id="ARBA00022692"/>
    </source>
</evidence>
<evidence type="ECO:0000256" key="2">
    <source>
        <dbReference type="ARBA" id="ARBA00004651"/>
    </source>
</evidence>
<evidence type="ECO:0000259" key="14">
    <source>
        <dbReference type="Pfam" id="PF02163"/>
    </source>
</evidence>
<dbReference type="GO" id="GO:0046872">
    <property type="term" value="F:metal ion binding"/>
    <property type="evidence" value="ECO:0007669"/>
    <property type="project" value="UniProtKB-KW"/>
</dbReference>
<evidence type="ECO:0000256" key="12">
    <source>
        <dbReference type="ARBA" id="ARBA00023136"/>
    </source>
</evidence>
<evidence type="ECO:0000256" key="11">
    <source>
        <dbReference type="ARBA" id="ARBA00023049"/>
    </source>
</evidence>
<keyword evidence="11" id="KW-0482">Metalloprotease</keyword>
<keyword evidence="9" id="KW-0862">Zinc</keyword>
<reference evidence="15" key="1">
    <citation type="journal article" date="2012" name="Science">
        <title>Fermentation, hydrogen, and sulfur metabolism in multiple uncultivated bacterial phyla.</title>
        <authorList>
            <person name="Wrighton K.C."/>
            <person name="Thomas B.C."/>
            <person name="Sharon I."/>
            <person name="Miller C.S."/>
            <person name="Castelle C.J."/>
            <person name="VerBerkmoes N.C."/>
            <person name="Wilkins M.J."/>
            <person name="Hettich R.L."/>
            <person name="Lipton M.S."/>
            <person name="Williams K.H."/>
            <person name="Long P.E."/>
            <person name="Banfield J.F."/>
        </authorList>
    </citation>
    <scope>NUCLEOTIDE SEQUENCE [LARGE SCALE GENOMIC DNA]</scope>
</reference>
<keyword evidence="5" id="KW-0645">Protease</keyword>
<evidence type="ECO:0000256" key="3">
    <source>
        <dbReference type="ARBA" id="ARBA00007931"/>
    </source>
</evidence>
<sequence>MNFDLSYIIQILPSIIMGLTLHEFSHAYMAYRCWDFTARDLGRVSLNPLKHIDPIGFIFIVLAWFWWAKPVSFNVYNLKDSDSDTIKIASAWPLANAILAIAFSLIFVIIANTISDTTLDRYAYFIDMIYYWIFINWWLFLFNLIPIPPLDGAHIFLTRFKNKPWYAGFYKFWTFALLWILLLESQTSLDILPIWILVRSLSELSLKLFGYSL</sequence>
<comment type="subcellular location">
    <subcellularLocation>
        <location evidence="2">Cell membrane</location>
        <topology evidence="2">Multi-pass membrane protein</topology>
    </subcellularLocation>
</comment>
<feature type="transmembrane region" description="Helical" evidence="13">
    <location>
        <begin position="6"/>
        <end position="31"/>
    </location>
</feature>
<feature type="transmembrane region" description="Helical" evidence="13">
    <location>
        <begin position="88"/>
        <end position="110"/>
    </location>
</feature>
<proteinExistence type="inferred from homology"/>
<comment type="cofactor">
    <cofactor evidence="1">
        <name>Zn(2+)</name>
        <dbReference type="ChEBI" id="CHEBI:29105"/>
    </cofactor>
</comment>
<dbReference type="InterPro" id="IPR044537">
    <property type="entry name" value="Rip2-like"/>
</dbReference>
<organism evidence="15">
    <name type="scientific">uncultured bacterium</name>
    <name type="common">gcode 4</name>
    <dbReference type="NCBI Taxonomy" id="1234023"/>
    <lineage>
        <taxon>Bacteria</taxon>
        <taxon>environmental samples</taxon>
    </lineage>
</organism>
<name>K2G5G4_9BACT</name>
<evidence type="ECO:0000313" key="15">
    <source>
        <dbReference type="EMBL" id="EKE29517.1"/>
    </source>
</evidence>
<keyword evidence="6 13" id="KW-0812">Transmembrane</keyword>
<evidence type="ECO:0000256" key="4">
    <source>
        <dbReference type="ARBA" id="ARBA00022475"/>
    </source>
</evidence>
<keyword evidence="12 13" id="KW-0472">Membrane</keyword>
<dbReference type="GO" id="GO:0006508">
    <property type="term" value="P:proteolysis"/>
    <property type="evidence" value="ECO:0007669"/>
    <property type="project" value="UniProtKB-KW"/>
</dbReference>
<keyword evidence="8" id="KW-0378">Hydrolase</keyword>
<dbReference type="PANTHER" id="PTHR35864">
    <property type="entry name" value="ZINC METALLOPROTEASE MJ0611-RELATED"/>
    <property type="match status" value="1"/>
</dbReference>
<dbReference type="Pfam" id="PF02163">
    <property type="entry name" value="Peptidase_M50"/>
    <property type="match status" value="1"/>
</dbReference>
<dbReference type="EMBL" id="AMFJ01000156">
    <property type="protein sequence ID" value="EKE29517.1"/>
    <property type="molecule type" value="Genomic_DNA"/>
</dbReference>
<keyword evidence="4" id="KW-1003">Cell membrane</keyword>
<keyword evidence="10 13" id="KW-1133">Transmembrane helix</keyword>
<evidence type="ECO:0000256" key="7">
    <source>
        <dbReference type="ARBA" id="ARBA00022723"/>
    </source>
</evidence>
<dbReference type="GO" id="GO:0008237">
    <property type="term" value="F:metallopeptidase activity"/>
    <property type="evidence" value="ECO:0007669"/>
    <property type="project" value="UniProtKB-KW"/>
</dbReference>
<accession>K2G5G4</accession>
<evidence type="ECO:0000256" key="13">
    <source>
        <dbReference type="SAM" id="Phobius"/>
    </source>
</evidence>